<proteinExistence type="predicted"/>
<dbReference type="PANTHER" id="PTHR42648:SF28">
    <property type="entry name" value="TRANSPOSON-ENCODED PROTEIN WITH RIBONUCLEASE H-LIKE AND RETROVIRUS ZINC FINGER-LIKE DOMAINS"/>
    <property type="match status" value="1"/>
</dbReference>
<evidence type="ECO:0000256" key="1">
    <source>
        <dbReference type="ARBA" id="ARBA00022723"/>
    </source>
</evidence>
<keyword evidence="3" id="KW-0472">Membrane</keyword>
<evidence type="ECO:0000259" key="5">
    <source>
        <dbReference type="Pfam" id="PF25597"/>
    </source>
</evidence>
<protein>
    <recommendedName>
        <fullName evidence="8">Reverse transcriptase Ty1/copia-type domain-containing protein</fullName>
    </recommendedName>
</protein>
<keyword evidence="3" id="KW-0812">Transmembrane</keyword>
<keyword evidence="2" id="KW-0378">Hydrolase</keyword>
<evidence type="ECO:0000256" key="2">
    <source>
        <dbReference type="ARBA" id="ARBA00022801"/>
    </source>
</evidence>
<dbReference type="PANTHER" id="PTHR42648">
    <property type="entry name" value="TRANSPOSASE, PUTATIVE-RELATED"/>
    <property type="match status" value="1"/>
</dbReference>
<dbReference type="Pfam" id="PF25597">
    <property type="entry name" value="SH3_retrovirus"/>
    <property type="match status" value="1"/>
</dbReference>
<reference evidence="6 7" key="1">
    <citation type="submission" date="2024-02" db="EMBL/GenBank/DDBJ databases">
        <title>High-quality chromosome-scale genome assembly of Pensacola bahiagrass (Paspalum notatum Flugge var. saurae).</title>
        <authorList>
            <person name="Vega J.M."/>
            <person name="Podio M."/>
            <person name="Orjuela J."/>
            <person name="Siena L.A."/>
            <person name="Pessino S.C."/>
            <person name="Combes M.C."/>
            <person name="Mariac C."/>
            <person name="Albertini E."/>
            <person name="Pupilli F."/>
            <person name="Ortiz J.P.A."/>
            <person name="Leblanc O."/>
        </authorList>
    </citation>
    <scope>NUCLEOTIDE SEQUENCE [LARGE SCALE GENOMIC DNA]</scope>
    <source>
        <strain evidence="6">R1</strain>
        <tissue evidence="6">Leaf</tissue>
    </source>
</reference>
<sequence>MRGLRLWEFLTGELACPLCPKAPPADPVIPEKATDEAKEKLLVNWLFLHRLCPRQRLLPPLLLVEGVVVVFIYWSASKEFYSSSCRLFTGTSSVVTLLPAPGFVASRSSTRGPPNGVVEHKHCHLLENRALMLVSSVPPHFWAEAVSTATYLANIQLSLALHGGIPFKRLCGKTLDYDNLRLFGCVYYVLLAPRERTKLIAQSVDAEHKVYRCWDPVGQRMRISLDVVFDESHPSSDASSASLLAMAEEIAALERTVTWDVVPTPSHVRPITCKWVYKVKTRSDGSCYKGRLVARGFQQEHGHDYDETFAPVAHMTTPLFVSGLSLRLTSRMPFLMVSCVRKFLCNHRLGILGILFLREWFVVFVALSMVLSRLLELGFNALLLWSWLLVFLPVLMILLCLYTHHLMVVLFFS</sequence>
<dbReference type="InterPro" id="IPR057670">
    <property type="entry name" value="SH3_retrovirus"/>
</dbReference>
<keyword evidence="7" id="KW-1185">Reference proteome</keyword>
<dbReference type="InterPro" id="IPR013103">
    <property type="entry name" value="RVT_2"/>
</dbReference>
<organism evidence="6 7">
    <name type="scientific">Paspalum notatum var. saurae</name>
    <dbReference type="NCBI Taxonomy" id="547442"/>
    <lineage>
        <taxon>Eukaryota</taxon>
        <taxon>Viridiplantae</taxon>
        <taxon>Streptophyta</taxon>
        <taxon>Embryophyta</taxon>
        <taxon>Tracheophyta</taxon>
        <taxon>Spermatophyta</taxon>
        <taxon>Magnoliopsida</taxon>
        <taxon>Liliopsida</taxon>
        <taxon>Poales</taxon>
        <taxon>Poaceae</taxon>
        <taxon>PACMAD clade</taxon>
        <taxon>Panicoideae</taxon>
        <taxon>Andropogonodae</taxon>
        <taxon>Paspaleae</taxon>
        <taxon>Paspalinae</taxon>
        <taxon>Paspalum</taxon>
    </lineage>
</organism>
<feature type="domain" description="Retroviral polymerase SH3-like" evidence="5">
    <location>
        <begin position="204"/>
        <end position="235"/>
    </location>
</feature>
<name>A0AAQ3TVH8_PASNO</name>
<dbReference type="AlphaFoldDB" id="A0AAQ3TVH8"/>
<feature type="transmembrane region" description="Helical" evidence="3">
    <location>
        <begin position="57"/>
        <end position="76"/>
    </location>
</feature>
<keyword evidence="1" id="KW-0479">Metal-binding</keyword>
<evidence type="ECO:0000313" key="7">
    <source>
        <dbReference type="Proteomes" id="UP001341281"/>
    </source>
</evidence>
<gene>
    <name evidence="6" type="ORF">U9M48_028485</name>
</gene>
<dbReference type="Pfam" id="PF07727">
    <property type="entry name" value="RVT_2"/>
    <property type="match status" value="1"/>
</dbReference>
<feature type="transmembrane region" description="Helical" evidence="3">
    <location>
        <begin position="349"/>
        <end position="372"/>
    </location>
</feature>
<evidence type="ECO:0008006" key="8">
    <source>
        <dbReference type="Google" id="ProtNLM"/>
    </source>
</evidence>
<dbReference type="GO" id="GO:0046872">
    <property type="term" value="F:metal ion binding"/>
    <property type="evidence" value="ECO:0007669"/>
    <property type="project" value="UniProtKB-KW"/>
</dbReference>
<dbReference type="GO" id="GO:0016787">
    <property type="term" value="F:hydrolase activity"/>
    <property type="evidence" value="ECO:0007669"/>
    <property type="project" value="UniProtKB-KW"/>
</dbReference>
<keyword evidence="3" id="KW-1133">Transmembrane helix</keyword>
<feature type="transmembrane region" description="Helical" evidence="3">
    <location>
        <begin position="384"/>
        <end position="412"/>
    </location>
</feature>
<dbReference type="Proteomes" id="UP001341281">
    <property type="component" value="Chromosome 06"/>
</dbReference>
<dbReference type="EMBL" id="CP144750">
    <property type="protein sequence ID" value="WVZ81059.1"/>
    <property type="molecule type" value="Genomic_DNA"/>
</dbReference>
<feature type="domain" description="Reverse transcriptase Ty1/copia-type" evidence="4">
    <location>
        <begin position="258"/>
        <end position="316"/>
    </location>
</feature>
<dbReference type="InterPro" id="IPR039537">
    <property type="entry name" value="Retrotran_Ty1/copia-like"/>
</dbReference>
<evidence type="ECO:0000313" key="6">
    <source>
        <dbReference type="EMBL" id="WVZ81059.1"/>
    </source>
</evidence>
<accession>A0AAQ3TVH8</accession>
<evidence type="ECO:0000259" key="4">
    <source>
        <dbReference type="Pfam" id="PF07727"/>
    </source>
</evidence>
<evidence type="ECO:0000256" key="3">
    <source>
        <dbReference type="SAM" id="Phobius"/>
    </source>
</evidence>